<dbReference type="Gene3D" id="3.40.630.30">
    <property type="match status" value="1"/>
</dbReference>
<keyword evidence="2" id="KW-0012">Acyltransferase</keyword>
<proteinExistence type="predicted"/>
<evidence type="ECO:0000259" key="1">
    <source>
        <dbReference type="Pfam" id="PF00583"/>
    </source>
</evidence>
<dbReference type="GeneID" id="91110882"/>
<dbReference type="CDD" id="cd04301">
    <property type="entry name" value="NAT_SF"/>
    <property type="match status" value="1"/>
</dbReference>
<sequence>MGGDEKGRFCISFFVVLENSVNVFSLTEEDASPGFEKVYSFPLQSDVDLSGEVWDAYAVFQWEDRVEADKAKKTSNLYARQFTLDEKVPESRIPDIVENASWGEEKETLPECDCHQQPTTEKQIDQLGLTVGVCSNCQRAYRLQLPQGSASTYESSLDFEWLDGPFAPGTTPYADENLRFYETSPGSETVGADATLHGLSRESHAEFPNFGFYPGEGSSGLLIGDQEIERVVGYLLWNRPREVDHPCLQQLYIRPDHRGEGYGKALLTTWFEEFISESRYYAIEVSDRGEQFLRQVGHLSDGKDCSAIPARPVGAWDTEGSEISDRAVTERMRKQGY</sequence>
<reference evidence="2" key="1">
    <citation type="submission" date="2024-06" db="EMBL/GenBank/DDBJ databases">
        <title>Genome Sequence of an extremely halophilic archaeon isolated from Permian era halite, Salado Formation, Carlsbad, New Mexico: Halobacterium sp. strain NMX12-1.</title>
        <authorList>
            <person name="Sotoa L."/>
            <person name="DasSarma P."/>
            <person name="Anton B.P."/>
            <person name="Vincze T."/>
            <person name="Verma I."/>
            <person name="Eralp B."/>
            <person name="Powers D.W."/>
            <person name="Dozier B.L."/>
            <person name="Roberts R.J."/>
            <person name="DasSarma S."/>
        </authorList>
    </citation>
    <scope>NUCLEOTIDE SEQUENCE</scope>
    <source>
        <strain evidence="2">NMX12-1</strain>
        <plasmid evidence="2">pNMX12-1_119</plasmid>
    </source>
</reference>
<keyword evidence="2" id="KW-0614">Plasmid</keyword>
<name>A0AAU8CJ54_9EURY</name>
<evidence type="ECO:0000313" key="2">
    <source>
        <dbReference type="EMBL" id="XCF18367.1"/>
    </source>
</evidence>
<dbReference type="KEGG" id="hanx:ABSL23_16995"/>
<geneLocation type="plasmid" evidence="2">
    <name>pNMX12-1_119</name>
</geneLocation>
<dbReference type="EMBL" id="CP159206">
    <property type="protein sequence ID" value="XCF18367.1"/>
    <property type="molecule type" value="Genomic_DNA"/>
</dbReference>
<gene>
    <name evidence="2" type="ORF">ABSL23_16995</name>
</gene>
<dbReference type="SUPFAM" id="SSF55729">
    <property type="entry name" value="Acyl-CoA N-acyltransferases (Nat)"/>
    <property type="match status" value="1"/>
</dbReference>
<dbReference type="RefSeq" id="WP_353635638.1">
    <property type="nucleotide sequence ID" value="NZ_CP159206.1"/>
</dbReference>
<dbReference type="InterPro" id="IPR016181">
    <property type="entry name" value="Acyl_CoA_acyltransferase"/>
</dbReference>
<dbReference type="Pfam" id="PF00583">
    <property type="entry name" value="Acetyltransf_1"/>
    <property type="match status" value="1"/>
</dbReference>
<dbReference type="InterPro" id="IPR000182">
    <property type="entry name" value="GNAT_dom"/>
</dbReference>
<dbReference type="AlphaFoldDB" id="A0AAU8CJ54"/>
<dbReference type="GO" id="GO:0016747">
    <property type="term" value="F:acyltransferase activity, transferring groups other than amino-acyl groups"/>
    <property type="evidence" value="ECO:0007669"/>
    <property type="project" value="InterPro"/>
</dbReference>
<keyword evidence="2" id="KW-0808">Transferase</keyword>
<dbReference type="EC" id="2.3.1.-" evidence="2"/>
<protein>
    <submittedName>
        <fullName evidence="2">GNAT family N-acetyltransferase</fullName>
        <ecNumber evidence="2">2.3.1.-</ecNumber>
    </submittedName>
</protein>
<accession>A0AAU8CJ54</accession>
<feature type="domain" description="N-acetyltransferase" evidence="1">
    <location>
        <begin position="217"/>
        <end position="282"/>
    </location>
</feature>
<organism evidence="2">
    <name type="scientific">Halobacterium sp. NMX12-1</name>
    <dbReference type="NCBI Taxonomy" id="3166650"/>
    <lineage>
        <taxon>Archaea</taxon>
        <taxon>Methanobacteriati</taxon>
        <taxon>Methanobacteriota</taxon>
        <taxon>Stenosarchaea group</taxon>
        <taxon>Halobacteria</taxon>
        <taxon>Halobacteriales</taxon>
        <taxon>Halobacteriaceae</taxon>
        <taxon>Halobacterium</taxon>
    </lineage>
</organism>